<dbReference type="OrthoDB" id="10056283at2759"/>
<evidence type="ECO:0000313" key="1">
    <source>
        <dbReference type="EMBL" id="CAF1075382.1"/>
    </source>
</evidence>
<dbReference type="AlphaFoldDB" id="A0A814M8A2"/>
<protein>
    <submittedName>
        <fullName evidence="1">Uncharacterized protein</fullName>
    </submittedName>
</protein>
<accession>A0A814M8A2</accession>
<gene>
    <name evidence="1" type="ORF">OXX778_LOCUS19937</name>
</gene>
<keyword evidence="2" id="KW-1185">Reference proteome</keyword>
<comment type="caution">
    <text evidence="1">The sequence shown here is derived from an EMBL/GenBank/DDBJ whole genome shotgun (WGS) entry which is preliminary data.</text>
</comment>
<evidence type="ECO:0000313" key="2">
    <source>
        <dbReference type="Proteomes" id="UP000663879"/>
    </source>
</evidence>
<dbReference type="EMBL" id="CAJNOC010006323">
    <property type="protein sequence ID" value="CAF1075382.1"/>
    <property type="molecule type" value="Genomic_DNA"/>
</dbReference>
<sequence>MSQLLRSGETSNLRWIFPDKAPYLNKGRGISIMISMFMVTHNETSIFEFSDEEYQDAFRSHSEISKNNGVNYYPRSANAWIEPRKDAYFDNDQILKQFNRLFILIRFIKTFEDHEIDCIVDNA</sequence>
<name>A0A814M8A2_9BILA</name>
<organism evidence="1 2">
    <name type="scientific">Brachionus calyciflorus</name>
    <dbReference type="NCBI Taxonomy" id="104777"/>
    <lineage>
        <taxon>Eukaryota</taxon>
        <taxon>Metazoa</taxon>
        <taxon>Spiralia</taxon>
        <taxon>Gnathifera</taxon>
        <taxon>Rotifera</taxon>
        <taxon>Eurotatoria</taxon>
        <taxon>Monogononta</taxon>
        <taxon>Pseudotrocha</taxon>
        <taxon>Ploima</taxon>
        <taxon>Brachionidae</taxon>
        <taxon>Brachionus</taxon>
    </lineage>
</organism>
<dbReference type="Proteomes" id="UP000663879">
    <property type="component" value="Unassembled WGS sequence"/>
</dbReference>
<proteinExistence type="predicted"/>
<reference evidence="1" key="1">
    <citation type="submission" date="2021-02" db="EMBL/GenBank/DDBJ databases">
        <authorList>
            <person name="Nowell W R."/>
        </authorList>
    </citation>
    <scope>NUCLEOTIDE SEQUENCE</scope>
    <source>
        <strain evidence="1">Ploen Becks lab</strain>
    </source>
</reference>